<sequence>MGGTGPVGRSRWATSTYSSGDRDCVEVAFVAGMTGIRDSKVAHSPVPATPGDAFAAFLGGAKGSGLDRTV</sequence>
<dbReference type="GeneID" id="95520189"/>
<organism evidence="2 3">
    <name type="scientific">Streptomyces atratus</name>
    <dbReference type="NCBI Taxonomy" id="1893"/>
    <lineage>
        <taxon>Bacteria</taxon>
        <taxon>Bacillati</taxon>
        <taxon>Actinomycetota</taxon>
        <taxon>Actinomycetes</taxon>
        <taxon>Kitasatosporales</taxon>
        <taxon>Streptomycetaceae</taxon>
        <taxon>Streptomyces</taxon>
    </lineage>
</organism>
<dbReference type="KEGG" id="sata:C5746_17135"/>
<protein>
    <submittedName>
        <fullName evidence="2">DUF397 domain-containing protein</fullName>
    </submittedName>
</protein>
<gene>
    <name evidence="2" type="ORF">C5746_17135</name>
</gene>
<evidence type="ECO:0000259" key="1">
    <source>
        <dbReference type="Pfam" id="PF04149"/>
    </source>
</evidence>
<proteinExistence type="predicted"/>
<dbReference type="RefSeq" id="WP_114244951.1">
    <property type="nucleotide sequence ID" value="NZ_CP027306.1"/>
</dbReference>
<dbReference type="EMBL" id="CP027306">
    <property type="protein sequence ID" value="AXE78368.1"/>
    <property type="molecule type" value="Genomic_DNA"/>
</dbReference>
<evidence type="ECO:0000313" key="3">
    <source>
        <dbReference type="Proteomes" id="UP000252698"/>
    </source>
</evidence>
<accession>A0A2Z5JD94</accession>
<dbReference type="InterPro" id="IPR007278">
    <property type="entry name" value="DUF397"/>
</dbReference>
<feature type="domain" description="DUF397" evidence="1">
    <location>
        <begin position="11"/>
        <end position="62"/>
    </location>
</feature>
<reference evidence="2 3" key="1">
    <citation type="journal article" date="2018" name="Front. Microbiol.">
        <title>Genome Sequencing of Streptomyces atratus SCSIOZH16 and Activation Production of Nocardamine via Metabolic Engineering.</title>
        <authorList>
            <person name="Li Y."/>
            <person name="Zhang C."/>
            <person name="Liu C."/>
            <person name="Ju J."/>
            <person name="Ma J."/>
        </authorList>
    </citation>
    <scope>NUCLEOTIDE SEQUENCE [LARGE SCALE GENOMIC DNA]</scope>
    <source>
        <strain evidence="2 3">SCSIO_ZH16</strain>
    </source>
</reference>
<dbReference type="AlphaFoldDB" id="A0A2Z5JD94"/>
<dbReference type="Proteomes" id="UP000252698">
    <property type="component" value="Chromosome"/>
</dbReference>
<dbReference type="Pfam" id="PF04149">
    <property type="entry name" value="DUF397"/>
    <property type="match status" value="1"/>
</dbReference>
<name>A0A2Z5JD94_STRAR</name>
<evidence type="ECO:0000313" key="2">
    <source>
        <dbReference type="EMBL" id="AXE78368.1"/>
    </source>
</evidence>